<dbReference type="InParanoid" id="K3YN01"/>
<evidence type="ECO:0000313" key="1">
    <source>
        <dbReference type="EnsemblPlants" id="KQL00650"/>
    </source>
</evidence>
<evidence type="ECO:0000313" key="2">
    <source>
        <dbReference type="Proteomes" id="UP000004995"/>
    </source>
</evidence>
<dbReference type="HOGENOM" id="CLU_2350677_0_0_1"/>
<name>K3YN01_SETIT</name>
<dbReference type="EnsemblPlants" id="KQL00650">
    <property type="protein sequence ID" value="KQL00650"/>
    <property type="gene ID" value="SETIT_015635mg"/>
</dbReference>
<dbReference type="EMBL" id="AGNK02003541">
    <property type="status" value="NOT_ANNOTATED_CDS"/>
    <property type="molecule type" value="Genomic_DNA"/>
</dbReference>
<reference evidence="2" key="1">
    <citation type="journal article" date="2012" name="Nat. Biotechnol.">
        <title>Reference genome sequence of the model plant Setaria.</title>
        <authorList>
            <person name="Bennetzen J.L."/>
            <person name="Schmutz J."/>
            <person name="Wang H."/>
            <person name="Percifield R."/>
            <person name="Hawkins J."/>
            <person name="Pontaroli A.C."/>
            <person name="Estep M."/>
            <person name="Feng L."/>
            <person name="Vaughn J.N."/>
            <person name="Grimwood J."/>
            <person name="Jenkins J."/>
            <person name="Barry K."/>
            <person name="Lindquist E."/>
            <person name="Hellsten U."/>
            <person name="Deshpande S."/>
            <person name="Wang X."/>
            <person name="Wu X."/>
            <person name="Mitros T."/>
            <person name="Triplett J."/>
            <person name="Yang X."/>
            <person name="Ye C.Y."/>
            <person name="Mauro-Herrera M."/>
            <person name="Wang L."/>
            <person name="Li P."/>
            <person name="Sharma M."/>
            <person name="Sharma R."/>
            <person name="Ronald P.C."/>
            <person name="Panaud O."/>
            <person name="Kellogg E.A."/>
            <person name="Brutnell T.P."/>
            <person name="Doust A.N."/>
            <person name="Tuskan G.A."/>
            <person name="Rokhsar D."/>
            <person name="Devos K.M."/>
        </authorList>
    </citation>
    <scope>NUCLEOTIDE SEQUENCE [LARGE SCALE GENOMIC DNA]</scope>
    <source>
        <strain evidence="2">cv. Yugu1</strain>
    </source>
</reference>
<sequence length="97" mass="10522">MARPTHASARRPSRTTHDNEQLLFFLLAPSSSLSKSAPSRRGGRPSGLGIDLFPRSFRIRLLHGGFLLIRSVPLSASLVRPIKIFVVFVSGGARSIG</sequence>
<dbReference type="Proteomes" id="UP000004995">
    <property type="component" value="Unassembled WGS sequence"/>
</dbReference>
<protein>
    <submittedName>
        <fullName evidence="1">Uncharacterized protein</fullName>
    </submittedName>
</protein>
<dbReference type="AlphaFoldDB" id="K3YN01"/>
<dbReference type="Gramene" id="KQL00650">
    <property type="protein sequence ID" value="KQL00650"/>
    <property type="gene ID" value="SETIT_015635mg"/>
</dbReference>
<accession>K3YN01</accession>
<reference evidence="1" key="2">
    <citation type="submission" date="2018-08" db="UniProtKB">
        <authorList>
            <consortium name="EnsemblPlants"/>
        </authorList>
    </citation>
    <scope>IDENTIFICATION</scope>
    <source>
        <strain evidence="1">Yugu1</strain>
    </source>
</reference>
<proteinExistence type="predicted"/>
<keyword evidence="2" id="KW-1185">Reference proteome</keyword>
<organism evidence="1 2">
    <name type="scientific">Setaria italica</name>
    <name type="common">Foxtail millet</name>
    <name type="synonym">Panicum italicum</name>
    <dbReference type="NCBI Taxonomy" id="4555"/>
    <lineage>
        <taxon>Eukaryota</taxon>
        <taxon>Viridiplantae</taxon>
        <taxon>Streptophyta</taxon>
        <taxon>Embryophyta</taxon>
        <taxon>Tracheophyta</taxon>
        <taxon>Spermatophyta</taxon>
        <taxon>Magnoliopsida</taxon>
        <taxon>Liliopsida</taxon>
        <taxon>Poales</taxon>
        <taxon>Poaceae</taxon>
        <taxon>PACMAD clade</taxon>
        <taxon>Panicoideae</taxon>
        <taxon>Panicodae</taxon>
        <taxon>Paniceae</taxon>
        <taxon>Cenchrinae</taxon>
        <taxon>Setaria</taxon>
    </lineage>
</organism>